<organism evidence="2 3">
    <name type="scientific">Candidatus Woesebacteria bacterium RIFCSPLOWO2_01_FULL_39_10b</name>
    <dbReference type="NCBI Taxonomy" id="1802517"/>
    <lineage>
        <taxon>Bacteria</taxon>
        <taxon>Candidatus Woeseibacteriota</taxon>
    </lineage>
</organism>
<keyword evidence="1" id="KW-0472">Membrane</keyword>
<dbReference type="STRING" id="1802517.A2892_03965"/>
<dbReference type="AlphaFoldDB" id="A0A1F8B6I3"/>
<name>A0A1F8B6I3_9BACT</name>
<keyword evidence="1" id="KW-0812">Transmembrane</keyword>
<keyword evidence="1" id="KW-1133">Transmembrane helix</keyword>
<dbReference type="EMBL" id="MGHD01000017">
    <property type="protein sequence ID" value="OGM59654.1"/>
    <property type="molecule type" value="Genomic_DNA"/>
</dbReference>
<evidence type="ECO:0000256" key="1">
    <source>
        <dbReference type="SAM" id="Phobius"/>
    </source>
</evidence>
<protein>
    <submittedName>
        <fullName evidence="2">Uncharacterized protein</fullName>
    </submittedName>
</protein>
<gene>
    <name evidence="2" type="ORF">A2892_03965</name>
</gene>
<feature type="transmembrane region" description="Helical" evidence="1">
    <location>
        <begin position="6"/>
        <end position="27"/>
    </location>
</feature>
<sequence length="471" mass="51129">MGHSITQIISHYAMMLYLLSITPMRKLPGSSLSIKGQTLIGILVAMAIFSILAHAIFLIVGSSYQLVSYNRARITARHLAQEKIELIRNLPYDNAGTSGGIPGGPLLQEENIVRNKLNFLIKTTIIYYDDPFDYTAPSDLLPTDYKRIRVEISWGGIAPSRNNPVVMISDIAPRGVETTAGGGTLSIVVFNANGDPVPQADVLIAASSATPAVNLSLKTADNGRIILPGAPACFSCYEITVTKPLYSTDRTYSTSEVTNPNKPHQTVIESELTEISFSIDKVSTLNISSHYDRENNFSPFPNFTFQLKGDKTIGTDSDSNPVYKFDQTLITNASGDLTLENMEWDSYRILLPEASLYVISGTNPLQPISLLADTTLNFSFALANQTTNTLLLTFLDTSDNPIASATAILSNGGFEQSKFSGEVPDPDFGQAFFSGLAEQTYTLEATKSGFIDFNGSIPVSGQTEEEITLTP</sequence>
<feature type="transmembrane region" description="Helical" evidence="1">
    <location>
        <begin position="39"/>
        <end position="60"/>
    </location>
</feature>
<dbReference type="Pfam" id="PF07963">
    <property type="entry name" value="N_methyl"/>
    <property type="match status" value="1"/>
</dbReference>
<evidence type="ECO:0000313" key="2">
    <source>
        <dbReference type="EMBL" id="OGM59654.1"/>
    </source>
</evidence>
<dbReference type="Proteomes" id="UP000176404">
    <property type="component" value="Unassembled WGS sequence"/>
</dbReference>
<accession>A0A1F8B6I3</accession>
<comment type="caution">
    <text evidence="2">The sequence shown here is derived from an EMBL/GenBank/DDBJ whole genome shotgun (WGS) entry which is preliminary data.</text>
</comment>
<evidence type="ECO:0000313" key="3">
    <source>
        <dbReference type="Proteomes" id="UP000176404"/>
    </source>
</evidence>
<dbReference type="InterPro" id="IPR012902">
    <property type="entry name" value="N_methyl_site"/>
</dbReference>
<proteinExistence type="predicted"/>
<reference evidence="2 3" key="1">
    <citation type="journal article" date="2016" name="Nat. Commun.">
        <title>Thousands of microbial genomes shed light on interconnected biogeochemical processes in an aquifer system.</title>
        <authorList>
            <person name="Anantharaman K."/>
            <person name="Brown C.T."/>
            <person name="Hug L.A."/>
            <person name="Sharon I."/>
            <person name="Castelle C.J."/>
            <person name="Probst A.J."/>
            <person name="Thomas B.C."/>
            <person name="Singh A."/>
            <person name="Wilkins M.J."/>
            <person name="Karaoz U."/>
            <person name="Brodie E.L."/>
            <person name="Williams K.H."/>
            <person name="Hubbard S.S."/>
            <person name="Banfield J.F."/>
        </authorList>
    </citation>
    <scope>NUCLEOTIDE SEQUENCE [LARGE SCALE GENOMIC DNA]</scope>
</reference>